<comment type="caution">
    <text evidence="2">The sequence shown here is derived from an EMBL/GenBank/DDBJ whole genome shotgun (WGS) entry which is preliminary data.</text>
</comment>
<sequence length="187" mass="20265">MLEASFLDLSERNADDGALSVWPAWEVREHGGTLSWLYVRLDFPDGAGVDALAVVSDGGSVCVEEIRARPALSLDDLSVLADWIEEPLLEAFWAGERAAGRTPIPAAHHDDPGPGTSRPARRRARPAWPRGAEGRLLLAREYRAAQEAGADPVLAVMRATGHGRRRSLGLIAQARDAGLLTPRHARR</sequence>
<dbReference type="InterPro" id="IPR046186">
    <property type="entry name" value="DUF6214"/>
</dbReference>
<proteinExistence type="predicted"/>
<evidence type="ECO:0000256" key="1">
    <source>
        <dbReference type="SAM" id="MobiDB-lite"/>
    </source>
</evidence>
<dbReference type="Pfam" id="PF19720">
    <property type="entry name" value="DUF6214"/>
    <property type="match status" value="1"/>
</dbReference>
<accession>A0A7W3RJJ8</accession>
<protein>
    <submittedName>
        <fullName evidence="2">Uncharacterized protein</fullName>
    </submittedName>
</protein>
<feature type="region of interest" description="Disordered" evidence="1">
    <location>
        <begin position="102"/>
        <end position="128"/>
    </location>
</feature>
<name>A0A7W3RJJ8_STRMR</name>
<evidence type="ECO:0000313" key="3">
    <source>
        <dbReference type="Proteomes" id="UP000577386"/>
    </source>
</evidence>
<keyword evidence="3" id="KW-1185">Reference proteome</keyword>
<dbReference type="AlphaFoldDB" id="A0A7W3RJJ8"/>
<dbReference type="EMBL" id="JACJIJ010000002">
    <property type="protein sequence ID" value="MBA9052036.1"/>
    <property type="molecule type" value="Genomic_DNA"/>
</dbReference>
<reference evidence="2 3" key="1">
    <citation type="submission" date="2020-08" db="EMBL/GenBank/DDBJ databases">
        <title>Sequencing the genomes of 1000 actinobacteria strains.</title>
        <authorList>
            <person name="Klenk H.-P."/>
        </authorList>
    </citation>
    <scope>NUCLEOTIDE SEQUENCE [LARGE SCALE GENOMIC DNA]</scope>
    <source>
        <strain evidence="2 3">DSM 41827</strain>
    </source>
</reference>
<evidence type="ECO:0000313" key="2">
    <source>
        <dbReference type="EMBL" id="MBA9052036.1"/>
    </source>
</evidence>
<dbReference type="Proteomes" id="UP000577386">
    <property type="component" value="Unassembled WGS sequence"/>
</dbReference>
<organism evidence="2 3">
    <name type="scientific">Streptomyces murinus</name>
    <dbReference type="NCBI Taxonomy" id="33900"/>
    <lineage>
        <taxon>Bacteria</taxon>
        <taxon>Bacillati</taxon>
        <taxon>Actinomycetota</taxon>
        <taxon>Actinomycetes</taxon>
        <taxon>Kitasatosporales</taxon>
        <taxon>Streptomycetaceae</taxon>
        <taxon>Streptomyces</taxon>
    </lineage>
</organism>
<gene>
    <name evidence="2" type="ORF">HDA42_001214</name>
</gene>